<dbReference type="RefSeq" id="WP_130022328.1">
    <property type="nucleotide sequence ID" value="NZ_SEWF01000024.1"/>
</dbReference>
<dbReference type="GO" id="GO:0016773">
    <property type="term" value="F:phosphotransferase activity, alcohol group as acceptor"/>
    <property type="evidence" value="ECO:0007669"/>
    <property type="project" value="UniProtKB-UniRule"/>
</dbReference>
<dbReference type="Proteomes" id="UP000293162">
    <property type="component" value="Unassembled WGS sequence"/>
</dbReference>
<dbReference type="EC" id="2.7.1.170" evidence="1"/>
<feature type="binding site" evidence="1">
    <location>
        <begin position="25"/>
        <end position="32"/>
    </location>
    <ligand>
        <name>ATP</name>
        <dbReference type="ChEBI" id="CHEBI:30616"/>
    </ligand>
</feature>
<dbReference type="HAMAP" id="MF_01270">
    <property type="entry name" value="AnhMurNAc_kinase"/>
    <property type="match status" value="1"/>
</dbReference>
<dbReference type="GO" id="GO:0097175">
    <property type="term" value="P:1,6-anhydro-N-acetyl-beta-muramic acid catabolic process"/>
    <property type="evidence" value="ECO:0007669"/>
    <property type="project" value="UniProtKB-UniRule"/>
</dbReference>
<dbReference type="UniPathway" id="UPA00544"/>
<evidence type="ECO:0000256" key="1">
    <source>
        <dbReference type="HAMAP-Rule" id="MF_01270"/>
    </source>
</evidence>
<proteinExistence type="inferred from homology"/>
<dbReference type="PANTHER" id="PTHR30605:SF0">
    <property type="entry name" value="ANHYDRO-N-ACETYLMURAMIC ACID KINASE"/>
    <property type="match status" value="1"/>
</dbReference>
<comment type="similarity">
    <text evidence="1">Belongs to the anhydro-N-acetylmuramic acid kinase family.</text>
</comment>
<dbReference type="GO" id="GO:0006040">
    <property type="term" value="P:amino sugar metabolic process"/>
    <property type="evidence" value="ECO:0007669"/>
    <property type="project" value="InterPro"/>
</dbReference>
<comment type="catalytic activity">
    <reaction evidence="1">
        <text>1,6-anhydro-N-acetyl-beta-muramate + ATP + H2O = N-acetyl-D-muramate 6-phosphate + ADP + H(+)</text>
        <dbReference type="Rhea" id="RHEA:24952"/>
        <dbReference type="ChEBI" id="CHEBI:15377"/>
        <dbReference type="ChEBI" id="CHEBI:15378"/>
        <dbReference type="ChEBI" id="CHEBI:30616"/>
        <dbReference type="ChEBI" id="CHEBI:58690"/>
        <dbReference type="ChEBI" id="CHEBI:58722"/>
        <dbReference type="ChEBI" id="CHEBI:456216"/>
        <dbReference type="EC" id="2.7.1.170"/>
    </reaction>
</comment>
<comment type="caution">
    <text evidence="2">The sequence shown here is derived from an EMBL/GenBank/DDBJ whole genome shotgun (WGS) entry which is preliminary data.</text>
</comment>
<name>A0A4Q5LXR5_9BACT</name>
<dbReference type="Gene3D" id="3.30.420.40">
    <property type="match status" value="2"/>
</dbReference>
<gene>
    <name evidence="1" type="primary">anmK</name>
    <name evidence="2" type="ORF">EWM59_16475</name>
</gene>
<dbReference type="CDD" id="cd24050">
    <property type="entry name" value="ASKHA_NBD_ANMK"/>
    <property type="match status" value="1"/>
</dbReference>
<organism evidence="2 3">
    <name type="scientific">Emticicia agri</name>
    <dbReference type="NCBI Taxonomy" id="2492393"/>
    <lineage>
        <taxon>Bacteria</taxon>
        <taxon>Pseudomonadati</taxon>
        <taxon>Bacteroidota</taxon>
        <taxon>Cytophagia</taxon>
        <taxon>Cytophagales</taxon>
        <taxon>Leadbetterellaceae</taxon>
        <taxon>Emticicia</taxon>
    </lineage>
</organism>
<keyword evidence="1 2" id="KW-0808">Transferase</keyword>
<keyword evidence="1 2" id="KW-0418">Kinase</keyword>
<dbReference type="InterPro" id="IPR043129">
    <property type="entry name" value="ATPase_NBD"/>
</dbReference>
<sequence length="405" mass="44486">MNQNIEKLYSIAQRDERMIIGLMSGTSMDGLDVALCKFRNSGGDTEITLLHFGTFSFSEDIKDEIRTVFAKKEIDFQQLCVLNPWIGNLHGQIVNDFLKKLAIPAEKIDIIASHGQTVFHSPKILHGLEKFPNATLQIGDGDHLAVKTGIITLSDFRQKHCAAGGEGAPLAVYGDYLIFSKRGENRILLNMGGIANFTYLAGSLDANEVFATDTGPGNTMIDAYMKKFFDLPYDEDAKTASQGAVNQDLLKILKQDDFFAKPFPKTTGPELFNLEYLFNAQEKSKTRHLSSEDVLATLCRFSAETIAEAIQKLVFQLPEYTANPASFKIYGSGGGVHNPLIMQFLKELLPDFDFLRTDDLGISGDAKEAVLFATLANEALVGGKTDFGSRKGVPSVSMGKISFPL</sequence>
<dbReference type="EMBL" id="SEWF01000024">
    <property type="protein sequence ID" value="RYU94554.1"/>
    <property type="molecule type" value="Genomic_DNA"/>
</dbReference>
<evidence type="ECO:0000313" key="2">
    <source>
        <dbReference type="EMBL" id="RYU94554.1"/>
    </source>
</evidence>
<dbReference type="NCBIfam" id="NF007149">
    <property type="entry name" value="PRK09585.3-4"/>
    <property type="match status" value="1"/>
</dbReference>
<dbReference type="SUPFAM" id="SSF53067">
    <property type="entry name" value="Actin-like ATPase domain"/>
    <property type="match status" value="1"/>
</dbReference>
<dbReference type="GO" id="GO:0005524">
    <property type="term" value="F:ATP binding"/>
    <property type="evidence" value="ECO:0007669"/>
    <property type="project" value="UniProtKB-UniRule"/>
</dbReference>
<dbReference type="GO" id="GO:0016301">
    <property type="term" value="F:kinase activity"/>
    <property type="evidence" value="ECO:0007669"/>
    <property type="project" value="UniProtKB-KW"/>
</dbReference>
<evidence type="ECO:0000313" key="3">
    <source>
        <dbReference type="Proteomes" id="UP000293162"/>
    </source>
</evidence>
<dbReference type="AlphaFoldDB" id="A0A4Q5LXR5"/>
<reference evidence="2 3" key="1">
    <citation type="submission" date="2019-02" db="EMBL/GenBank/DDBJ databases">
        <title>Bacterial novel species Emticicia sp. 17J42-9 isolated from soil.</title>
        <authorList>
            <person name="Jung H.-Y."/>
        </authorList>
    </citation>
    <scope>NUCLEOTIDE SEQUENCE [LARGE SCALE GENOMIC DNA]</scope>
    <source>
        <strain evidence="2 3">17J42-9</strain>
    </source>
</reference>
<dbReference type="Pfam" id="PF03702">
    <property type="entry name" value="AnmK"/>
    <property type="match status" value="1"/>
</dbReference>
<dbReference type="OrthoDB" id="9763949at2"/>
<keyword evidence="3" id="KW-1185">Reference proteome</keyword>
<protein>
    <recommendedName>
        <fullName evidence="1">Anhydro-N-acetylmuramic acid kinase</fullName>
        <ecNumber evidence="1">2.7.1.170</ecNumber>
    </recommendedName>
    <alternativeName>
        <fullName evidence="1">AnhMurNAc kinase</fullName>
    </alternativeName>
</protein>
<dbReference type="InterPro" id="IPR005338">
    <property type="entry name" value="Anhydro_N_Ac-Mur_kinase"/>
</dbReference>
<keyword evidence="1" id="KW-0067">ATP-binding</keyword>
<accession>A0A4Q5LXR5</accession>
<dbReference type="GO" id="GO:0009254">
    <property type="term" value="P:peptidoglycan turnover"/>
    <property type="evidence" value="ECO:0007669"/>
    <property type="project" value="UniProtKB-UniRule"/>
</dbReference>
<dbReference type="UniPathway" id="UPA00343"/>
<keyword evidence="1" id="KW-0119">Carbohydrate metabolism</keyword>
<keyword evidence="1" id="KW-0547">Nucleotide-binding</keyword>
<dbReference type="PANTHER" id="PTHR30605">
    <property type="entry name" value="ANHYDRO-N-ACETYLMURAMIC ACID KINASE"/>
    <property type="match status" value="1"/>
</dbReference>
<comment type="pathway">
    <text evidence="1">Cell wall biogenesis; peptidoglycan recycling.</text>
</comment>
<comment type="pathway">
    <text evidence="1">Amino-sugar metabolism; 1,6-anhydro-N-acetylmuramate degradation.</text>
</comment>
<comment type="function">
    <text evidence="1">Catalyzes the specific phosphorylation of 1,6-anhydro-N-acetylmuramic acid (anhMurNAc) with the simultaneous cleavage of the 1,6-anhydro ring, generating MurNAc-6-P. Is required for the utilization of anhMurNAc either imported from the medium or derived from its own cell wall murein, and thus plays a role in cell wall recycling.</text>
</comment>